<evidence type="ECO:0000313" key="1">
    <source>
        <dbReference type="EMBL" id="TMP77175.1"/>
    </source>
</evidence>
<dbReference type="AlphaFoldDB" id="A0A5S3YME1"/>
<proteinExistence type="predicted"/>
<comment type="caution">
    <text evidence="1">The sequence shown here is derived from an EMBL/GenBank/DDBJ whole genome shotgun (WGS) entry which is preliminary data.</text>
</comment>
<gene>
    <name evidence="1" type="ORF">CWC05_20655</name>
</gene>
<evidence type="ECO:0000313" key="2">
    <source>
        <dbReference type="Proteomes" id="UP000305874"/>
    </source>
</evidence>
<accession>A0A5S3YME1</accession>
<protein>
    <submittedName>
        <fullName evidence="1">Uncharacterized protein</fullName>
    </submittedName>
</protein>
<dbReference type="EMBL" id="PNCG01000394">
    <property type="protein sequence ID" value="TMP77175.1"/>
    <property type="molecule type" value="Genomic_DNA"/>
</dbReference>
<sequence>TVILQGADIFDRSVQATVVTNSEGDFKFEQLYASNSAGYSLLQSQPADYLDGLDYKQGVISIESDRIVNIVVAQSAQQDGYLFTELEQANSSISG</sequence>
<dbReference type="RefSeq" id="WP_171041919.1">
    <property type="nucleotide sequence ID" value="NZ_PNCG01000394.1"/>
</dbReference>
<feature type="non-terminal residue" evidence="1">
    <location>
        <position position="1"/>
    </location>
</feature>
<dbReference type="Proteomes" id="UP000305874">
    <property type="component" value="Unassembled WGS sequence"/>
</dbReference>
<name>A0A5S3YME1_9GAMM</name>
<reference evidence="2" key="2">
    <citation type="submission" date="2019-06" db="EMBL/GenBank/DDBJ databases">
        <title>Co-occurence of chitin degradation, pigmentation and bioactivity in marine Pseudoalteromonas.</title>
        <authorList>
            <person name="Sonnenschein E.C."/>
            <person name="Bech P.K."/>
        </authorList>
    </citation>
    <scope>NUCLEOTIDE SEQUENCE [LARGE SCALE GENOMIC DNA]</scope>
    <source>
        <strain evidence="2">S2897</strain>
    </source>
</reference>
<reference evidence="1 2" key="1">
    <citation type="submission" date="2017-12" db="EMBL/GenBank/DDBJ databases">
        <authorList>
            <person name="Paulsen S."/>
            <person name="Gram L.K."/>
        </authorList>
    </citation>
    <scope>NUCLEOTIDE SEQUENCE [LARGE SCALE GENOMIC DNA]</scope>
    <source>
        <strain evidence="1 2">S2897</strain>
    </source>
</reference>
<organism evidence="1 2">
    <name type="scientific">Pseudoalteromonas ruthenica</name>
    <dbReference type="NCBI Taxonomy" id="151081"/>
    <lineage>
        <taxon>Bacteria</taxon>
        <taxon>Pseudomonadati</taxon>
        <taxon>Pseudomonadota</taxon>
        <taxon>Gammaproteobacteria</taxon>
        <taxon>Alteromonadales</taxon>
        <taxon>Pseudoalteromonadaceae</taxon>
        <taxon>Pseudoalteromonas</taxon>
    </lineage>
</organism>
<feature type="non-terminal residue" evidence="1">
    <location>
        <position position="95"/>
    </location>
</feature>